<reference evidence="1 2" key="1">
    <citation type="submission" date="2020-02" db="EMBL/GenBank/DDBJ databases">
        <title>Plant-Promoting Endophytic Bacterium Rhizobium oryzihabitans sp. nov., Isolated from the Root of Rice.</title>
        <authorList>
            <person name="zhao J."/>
            <person name="Zhang G."/>
        </authorList>
    </citation>
    <scope>NUCLEOTIDE SEQUENCE [LARGE SCALE GENOMIC DNA]</scope>
    <source>
        <strain evidence="1 2">M15</strain>
    </source>
</reference>
<sequence length="143" mass="16163">MDEAKVATEMHEMMDEKLDAGVIALPSHIVAKMLDKRQAILGDDAEFYRVHTFDRLMQIAKRVVGKFRADDETTSQLLLPGFQHLCKAYPMMRDGEVAIVPVTLCTDEELLSRANQLDEMAKGCRAHAREIRQYISARGREAA</sequence>
<keyword evidence="2" id="KW-1185">Reference proteome</keyword>
<name>A0A7L5BKA9_9HYPH</name>
<evidence type="ECO:0000313" key="2">
    <source>
        <dbReference type="Proteomes" id="UP000464865"/>
    </source>
</evidence>
<dbReference type="KEGG" id="roy:G3A56_16015"/>
<proteinExistence type="predicted"/>
<protein>
    <submittedName>
        <fullName evidence="1">Uncharacterized protein</fullName>
    </submittedName>
</protein>
<accession>A0A7L5BKA9</accession>
<dbReference type="Proteomes" id="UP000464865">
    <property type="component" value="Chromosome M15-11"/>
</dbReference>
<dbReference type="EMBL" id="CP048632">
    <property type="protein sequence ID" value="QIB39321.1"/>
    <property type="molecule type" value="Genomic_DNA"/>
</dbReference>
<dbReference type="AlphaFoldDB" id="A0A7L5BKA9"/>
<gene>
    <name evidence="1" type="ORF">G3A56_16015</name>
</gene>
<evidence type="ECO:0000313" key="1">
    <source>
        <dbReference type="EMBL" id="QIB39321.1"/>
    </source>
</evidence>
<dbReference type="RefSeq" id="WP_164056548.1">
    <property type="nucleotide sequence ID" value="NZ_CP048632.1"/>
</dbReference>
<organism evidence="1 2">
    <name type="scientific">Rhizobium oryzihabitans</name>
    <dbReference type="NCBI Taxonomy" id="2267833"/>
    <lineage>
        <taxon>Bacteria</taxon>
        <taxon>Pseudomonadati</taxon>
        <taxon>Pseudomonadota</taxon>
        <taxon>Alphaproteobacteria</taxon>
        <taxon>Hyphomicrobiales</taxon>
        <taxon>Rhizobiaceae</taxon>
        <taxon>Rhizobium/Agrobacterium group</taxon>
        <taxon>Rhizobium</taxon>
    </lineage>
</organism>